<feature type="non-terminal residue" evidence="2">
    <location>
        <position position="1"/>
    </location>
</feature>
<dbReference type="Gene3D" id="1.20.1150.12">
    <property type="entry name" value="Endoplasmic reticulum resident protein 29, C-terminal domain"/>
    <property type="match status" value="1"/>
</dbReference>
<accession>A0A8S3FJ43</accession>
<dbReference type="EMBL" id="CAJOBH010246156">
    <property type="protein sequence ID" value="CAF5125421.1"/>
    <property type="molecule type" value="Genomic_DNA"/>
</dbReference>
<name>A0A8S3FJ43_9BILA</name>
<dbReference type="InterPro" id="IPR036356">
    <property type="entry name" value="ERp29_C_sf"/>
</dbReference>
<dbReference type="AlphaFoldDB" id="A0A8S3FJ43"/>
<dbReference type="SUPFAM" id="SSF47933">
    <property type="entry name" value="ERP29 C domain-like"/>
    <property type="match status" value="1"/>
</dbReference>
<proteinExistence type="predicted"/>
<organism evidence="2 3">
    <name type="scientific">Rotaria magnacalcarata</name>
    <dbReference type="NCBI Taxonomy" id="392030"/>
    <lineage>
        <taxon>Eukaryota</taxon>
        <taxon>Metazoa</taxon>
        <taxon>Spiralia</taxon>
        <taxon>Gnathifera</taxon>
        <taxon>Rotifera</taxon>
        <taxon>Eurotatoria</taxon>
        <taxon>Bdelloidea</taxon>
        <taxon>Philodinida</taxon>
        <taxon>Philodinidae</taxon>
        <taxon>Rotaria</taxon>
    </lineage>
</organism>
<dbReference type="GO" id="GO:0005783">
    <property type="term" value="C:endoplasmic reticulum"/>
    <property type="evidence" value="ECO:0007669"/>
    <property type="project" value="InterPro"/>
</dbReference>
<protein>
    <recommendedName>
        <fullName evidence="1">Endoplasmic reticulum resident protein 29 C-terminal domain-containing protein</fullName>
    </recommendedName>
</protein>
<dbReference type="InterPro" id="IPR016855">
    <property type="entry name" value="ERp29"/>
</dbReference>
<feature type="domain" description="Endoplasmic reticulum resident protein 29 C-terminal" evidence="1">
    <location>
        <begin position="29"/>
        <end position="107"/>
    </location>
</feature>
<evidence type="ECO:0000259" key="1">
    <source>
        <dbReference type="Pfam" id="PF07749"/>
    </source>
</evidence>
<sequence length="108" mass="12467">PIDYTGDKTEDDLRRFLSHNTNIWFGFPGTVEELDRLAQQFFVASSNNDENTQKSLLEKAHGAVKNLVDKKEQRSGESYIKIMESVIKQGSDFFKRESRRVENLLKGK</sequence>
<feature type="non-terminal residue" evidence="2">
    <location>
        <position position="108"/>
    </location>
</feature>
<dbReference type="PANTHER" id="PTHR12211:SF0">
    <property type="entry name" value="ENDOPLASMIC RETICULUM RESIDENT PROTEIN 29"/>
    <property type="match status" value="1"/>
</dbReference>
<reference evidence="2" key="1">
    <citation type="submission" date="2021-02" db="EMBL/GenBank/DDBJ databases">
        <authorList>
            <person name="Nowell W R."/>
        </authorList>
    </citation>
    <scope>NUCLEOTIDE SEQUENCE</scope>
</reference>
<dbReference type="Proteomes" id="UP000681967">
    <property type="component" value="Unassembled WGS sequence"/>
</dbReference>
<dbReference type="PANTHER" id="PTHR12211">
    <property type="entry name" value="ENDOPLASMIC RETICULUM PROTEIN ERP29"/>
    <property type="match status" value="1"/>
</dbReference>
<evidence type="ECO:0000313" key="2">
    <source>
        <dbReference type="EMBL" id="CAF5125421.1"/>
    </source>
</evidence>
<evidence type="ECO:0000313" key="3">
    <source>
        <dbReference type="Proteomes" id="UP000681967"/>
    </source>
</evidence>
<dbReference type="InterPro" id="IPR011679">
    <property type="entry name" value="ERp29_C"/>
</dbReference>
<dbReference type="Pfam" id="PF07749">
    <property type="entry name" value="ERp29"/>
    <property type="match status" value="1"/>
</dbReference>
<comment type="caution">
    <text evidence="2">The sequence shown here is derived from an EMBL/GenBank/DDBJ whole genome shotgun (WGS) entry which is preliminary data.</text>
</comment>
<gene>
    <name evidence="2" type="ORF">BYL167_LOCUS67705</name>
</gene>